<name>W7U8F0_9STRA</name>
<dbReference type="PANTHER" id="PTHR42879:SF2">
    <property type="entry name" value="3-OXOACYL-[ACYL-CARRIER-PROTEIN] REDUCTASE FABG"/>
    <property type="match status" value="1"/>
</dbReference>
<reference evidence="5 6" key="1">
    <citation type="journal article" date="2014" name="Mol. Plant">
        <title>Chromosome Scale Genome Assembly and Transcriptome Profiling of Nannochloropsis gaditana in Nitrogen Depletion.</title>
        <authorList>
            <person name="Corteggiani Carpinelli E."/>
            <person name="Telatin A."/>
            <person name="Vitulo N."/>
            <person name="Forcato C."/>
            <person name="D'Angelo M."/>
            <person name="Schiavon R."/>
            <person name="Vezzi A."/>
            <person name="Giacometti G.M."/>
            <person name="Morosinotto T."/>
            <person name="Valle G."/>
        </authorList>
    </citation>
    <scope>NUCLEOTIDE SEQUENCE [LARGE SCALE GENOMIC DNA]</scope>
    <source>
        <strain evidence="5 6">B-31</strain>
    </source>
</reference>
<evidence type="ECO:0000256" key="3">
    <source>
        <dbReference type="ARBA" id="ARBA00023002"/>
    </source>
</evidence>
<dbReference type="AlphaFoldDB" id="W7U8F0"/>
<evidence type="ECO:0000256" key="1">
    <source>
        <dbReference type="ARBA" id="ARBA00006484"/>
    </source>
</evidence>
<protein>
    <recommendedName>
        <fullName evidence="2">3-oxoacyl-[acyl-carrier-protein] reductase</fullName>
        <ecNumber evidence="2">1.1.1.100</ecNumber>
    </recommendedName>
</protein>
<dbReference type="GO" id="GO:0004316">
    <property type="term" value="F:3-oxoacyl-[acyl-carrier-protein] reductase (NADPH) activity"/>
    <property type="evidence" value="ECO:0007669"/>
    <property type="project" value="UniProtKB-EC"/>
</dbReference>
<dbReference type="PRINTS" id="PR00080">
    <property type="entry name" value="SDRFAMILY"/>
</dbReference>
<organism evidence="5 6">
    <name type="scientific">Nannochloropsis gaditana</name>
    <dbReference type="NCBI Taxonomy" id="72520"/>
    <lineage>
        <taxon>Eukaryota</taxon>
        <taxon>Sar</taxon>
        <taxon>Stramenopiles</taxon>
        <taxon>Ochrophyta</taxon>
        <taxon>Eustigmatophyceae</taxon>
        <taxon>Eustigmatales</taxon>
        <taxon>Monodopsidaceae</taxon>
        <taxon>Nannochloropsis</taxon>
    </lineage>
</organism>
<comment type="catalytic activity">
    <reaction evidence="4">
        <text>a (3R)-hydroxyacyl-[ACP] + NADP(+) = a 3-oxoacyl-[ACP] + NADPH + H(+)</text>
        <dbReference type="Rhea" id="RHEA:17397"/>
        <dbReference type="Rhea" id="RHEA-COMP:9916"/>
        <dbReference type="Rhea" id="RHEA-COMP:9945"/>
        <dbReference type="ChEBI" id="CHEBI:15378"/>
        <dbReference type="ChEBI" id="CHEBI:57783"/>
        <dbReference type="ChEBI" id="CHEBI:58349"/>
        <dbReference type="ChEBI" id="CHEBI:78776"/>
        <dbReference type="ChEBI" id="CHEBI:78827"/>
        <dbReference type="EC" id="1.1.1.100"/>
    </reaction>
</comment>
<sequence length="258" mass="27552">MASHHLTTQEHARRKVAVVTGAAGTLGESITGMLLSEGYVVAALDIRAEGLSAFKATLDKKSDQYHAFAVDISSASAVEEVCRTILTRLGAVSVLINNAGLLSNHKCVQTSLTEWHRVMHVNVDGAFLLSQQLLPCMRSMHFGRIVNITSMAAKTGGVTAGTAYAVSKGALASLTFSLARETAGDGITVNGVAPAYVKTPMVMQQLREEQRVQVLNSIPVGRFCEPEEVAHTVRFLISPLAGFITGEIIDQNGGYHMD</sequence>
<dbReference type="FunFam" id="3.40.50.720:FF:000173">
    <property type="entry name" value="3-oxoacyl-[acyl-carrier protein] reductase"/>
    <property type="match status" value="1"/>
</dbReference>
<dbReference type="PRINTS" id="PR00081">
    <property type="entry name" value="GDHRDH"/>
</dbReference>
<dbReference type="InterPro" id="IPR050259">
    <property type="entry name" value="SDR"/>
</dbReference>
<evidence type="ECO:0000313" key="5">
    <source>
        <dbReference type="EMBL" id="EWM29086.1"/>
    </source>
</evidence>
<dbReference type="Gene3D" id="3.40.50.720">
    <property type="entry name" value="NAD(P)-binding Rossmann-like Domain"/>
    <property type="match status" value="1"/>
</dbReference>
<dbReference type="EC" id="1.1.1.100" evidence="2"/>
<evidence type="ECO:0000256" key="2">
    <source>
        <dbReference type="ARBA" id="ARBA00012948"/>
    </source>
</evidence>
<dbReference type="PANTHER" id="PTHR42879">
    <property type="entry name" value="3-OXOACYL-(ACYL-CARRIER-PROTEIN) REDUCTASE"/>
    <property type="match status" value="1"/>
</dbReference>
<evidence type="ECO:0000313" key="6">
    <source>
        <dbReference type="Proteomes" id="UP000019335"/>
    </source>
</evidence>
<dbReference type="OrthoDB" id="1393670at2759"/>
<dbReference type="EMBL" id="AZIL01000178">
    <property type="protein sequence ID" value="EWM29086.1"/>
    <property type="molecule type" value="Genomic_DNA"/>
</dbReference>
<accession>W7U8F0</accession>
<dbReference type="Proteomes" id="UP000019335">
    <property type="component" value="Chromosome 3"/>
</dbReference>
<dbReference type="SUPFAM" id="SSF51735">
    <property type="entry name" value="NAD(P)-binding Rossmann-fold domains"/>
    <property type="match status" value="1"/>
</dbReference>
<evidence type="ECO:0000256" key="4">
    <source>
        <dbReference type="ARBA" id="ARBA00048508"/>
    </source>
</evidence>
<proteinExistence type="inferred from homology"/>
<dbReference type="InterPro" id="IPR036291">
    <property type="entry name" value="NAD(P)-bd_dom_sf"/>
</dbReference>
<dbReference type="Pfam" id="PF13561">
    <property type="entry name" value="adh_short_C2"/>
    <property type="match status" value="1"/>
</dbReference>
<keyword evidence="3" id="KW-0560">Oxidoreductase</keyword>
<keyword evidence="6" id="KW-1185">Reference proteome</keyword>
<dbReference type="InterPro" id="IPR002347">
    <property type="entry name" value="SDR_fam"/>
</dbReference>
<comment type="caution">
    <text evidence="5">The sequence shown here is derived from an EMBL/GenBank/DDBJ whole genome shotgun (WGS) entry which is preliminary data.</text>
</comment>
<gene>
    <name evidence="5" type="ORF">Naga_100024g16</name>
</gene>
<comment type="similarity">
    <text evidence="1">Belongs to the short-chain dehydrogenases/reductases (SDR) family.</text>
</comment>